<dbReference type="PANTHER" id="PTHR42085:SF1">
    <property type="entry name" value="F-BOX DOMAIN-CONTAINING PROTEIN"/>
    <property type="match status" value="1"/>
</dbReference>
<dbReference type="GeneID" id="90644741"/>
<dbReference type="RefSeq" id="XP_065459468.1">
    <property type="nucleotide sequence ID" value="XM_065603396.1"/>
</dbReference>
<name>A0ABZ0P4C9_CERBT</name>
<dbReference type="InterPro" id="IPR038883">
    <property type="entry name" value="AN11006-like"/>
</dbReference>
<accession>A0ABZ0P4C9</accession>
<dbReference type="PANTHER" id="PTHR42085">
    <property type="entry name" value="F-BOX DOMAIN-CONTAINING PROTEIN"/>
    <property type="match status" value="1"/>
</dbReference>
<dbReference type="EMBL" id="CP134190">
    <property type="protein sequence ID" value="WPB06650.1"/>
    <property type="molecule type" value="Genomic_DNA"/>
</dbReference>
<evidence type="ECO:0000313" key="2">
    <source>
        <dbReference type="Proteomes" id="UP001302367"/>
    </source>
</evidence>
<evidence type="ECO:0008006" key="3">
    <source>
        <dbReference type="Google" id="ProtNLM"/>
    </source>
</evidence>
<keyword evidence="2" id="KW-1185">Reference proteome</keyword>
<evidence type="ECO:0000313" key="1">
    <source>
        <dbReference type="EMBL" id="WPB06650.1"/>
    </source>
</evidence>
<reference evidence="1 2" key="1">
    <citation type="submission" date="2023-09" db="EMBL/GenBank/DDBJ databases">
        <title>Complete-Gapless Cercospora beticola genome.</title>
        <authorList>
            <person name="Wyatt N.A."/>
            <person name="Spanner R.E."/>
            <person name="Bolton M.D."/>
        </authorList>
    </citation>
    <scope>NUCLEOTIDE SEQUENCE [LARGE SCALE GENOMIC DNA]</scope>
    <source>
        <strain evidence="1">Cb09-40</strain>
    </source>
</reference>
<sequence length="207" mass="23600">MENSPPEKLPAELRNEIYRLVVSADKPLTVCAQSPGYHKAIQPPITRVCRQIRDESLGIFYHCNDFVFEVVSAECWGDPECDITDRSCEIERWLECSTEKNRAAIRNLLIVCGEYSDCCLDGDSEWQDLAEILLGYGYGGKGEQKNKFKCTIHVHLVFQYWGSLMRVMRRAGTDPEAYSLEQVAKSTKLFEDLGFDVQVTSETVNDR</sequence>
<gene>
    <name evidence="1" type="ORF">RHO25_011309</name>
</gene>
<dbReference type="Proteomes" id="UP001302367">
    <property type="component" value="Chromosome 7"/>
</dbReference>
<protein>
    <recommendedName>
        <fullName evidence="3">F-box domain-containing protein</fullName>
    </recommendedName>
</protein>
<proteinExistence type="predicted"/>
<organism evidence="1 2">
    <name type="scientific">Cercospora beticola</name>
    <name type="common">Sugarbeet leaf spot fungus</name>
    <dbReference type="NCBI Taxonomy" id="122368"/>
    <lineage>
        <taxon>Eukaryota</taxon>
        <taxon>Fungi</taxon>
        <taxon>Dikarya</taxon>
        <taxon>Ascomycota</taxon>
        <taxon>Pezizomycotina</taxon>
        <taxon>Dothideomycetes</taxon>
        <taxon>Dothideomycetidae</taxon>
        <taxon>Mycosphaerellales</taxon>
        <taxon>Mycosphaerellaceae</taxon>
        <taxon>Cercospora</taxon>
    </lineage>
</organism>